<keyword evidence="8" id="KW-0539">Nucleus</keyword>
<proteinExistence type="inferred from homology"/>
<dbReference type="InterPro" id="IPR035979">
    <property type="entry name" value="RBD_domain_sf"/>
</dbReference>
<dbReference type="EMBL" id="MCGR01000002">
    <property type="protein sequence ID" value="ORY91646.1"/>
    <property type="molecule type" value="Genomic_DNA"/>
</dbReference>
<dbReference type="PANTHER" id="PTHR10501">
    <property type="entry name" value="U1 SMALL NUCLEAR RIBONUCLEOPROTEIN A/U2 SMALL NUCLEAR RIBONUCLEOPROTEIN B"/>
    <property type="match status" value="1"/>
</dbReference>
<evidence type="ECO:0000256" key="2">
    <source>
        <dbReference type="ARBA" id="ARBA00007243"/>
    </source>
</evidence>
<dbReference type="InterPro" id="IPR012677">
    <property type="entry name" value="Nucleotide-bd_a/b_plait_sf"/>
</dbReference>
<evidence type="ECO:0000256" key="8">
    <source>
        <dbReference type="ARBA" id="ARBA00023242"/>
    </source>
</evidence>
<evidence type="ECO:0000256" key="7">
    <source>
        <dbReference type="ARBA" id="ARBA00023187"/>
    </source>
</evidence>
<dbReference type="GO" id="GO:0006397">
    <property type="term" value="P:mRNA processing"/>
    <property type="evidence" value="ECO:0007669"/>
    <property type="project" value="UniProtKB-KW"/>
</dbReference>
<gene>
    <name evidence="13" type="ORF">BCR35DRAFT_260775</name>
</gene>
<evidence type="ECO:0000313" key="13">
    <source>
        <dbReference type="EMBL" id="ORY91646.1"/>
    </source>
</evidence>
<comment type="subcellular location">
    <subcellularLocation>
        <location evidence="1">Nucleus</location>
    </subcellularLocation>
</comment>
<dbReference type="Pfam" id="PF00076">
    <property type="entry name" value="RRM_1"/>
    <property type="match status" value="2"/>
</dbReference>
<keyword evidence="7" id="KW-0508">mRNA splicing</keyword>
<evidence type="ECO:0000256" key="3">
    <source>
        <dbReference type="ARBA" id="ARBA00022664"/>
    </source>
</evidence>
<accession>A0A1Y2G2P1</accession>
<feature type="region of interest" description="Disordered" evidence="11">
    <location>
        <begin position="117"/>
        <end position="154"/>
    </location>
</feature>
<evidence type="ECO:0000256" key="4">
    <source>
        <dbReference type="ARBA" id="ARBA00022728"/>
    </source>
</evidence>
<dbReference type="GO" id="GO:0003723">
    <property type="term" value="F:RNA binding"/>
    <property type="evidence" value="ECO:0007669"/>
    <property type="project" value="UniProtKB-UniRule"/>
</dbReference>
<dbReference type="InterPro" id="IPR000504">
    <property type="entry name" value="RRM_dom"/>
</dbReference>
<keyword evidence="4" id="KW-0747">Spliceosome</keyword>
<dbReference type="PROSITE" id="PS50102">
    <property type="entry name" value="RRM"/>
    <property type="match status" value="2"/>
</dbReference>
<dbReference type="GO" id="GO:0005681">
    <property type="term" value="C:spliceosomal complex"/>
    <property type="evidence" value="ECO:0007669"/>
    <property type="project" value="UniProtKB-KW"/>
</dbReference>
<comment type="caution">
    <text evidence="13">The sequence shown here is derived from an EMBL/GenBank/DDBJ whole genome shotgun (WGS) entry which is preliminary data.</text>
</comment>
<reference evidence="13 14" key="1">
    <citation type="submission" date="2016-07" db="EMBL/GenBank/DDBJ databases">
        <title>Pervasive Adenine N6-methylation of Active Genes in Fungi.</title>
        <authorList>
            <consortium name="DOE Joint Genome Institute"/>
            <person name="Mondo S.J."/>
            <person name="Dannebaum R.O."/>
            <person name="Kuo R.C."/>
            <person name="Labutti K."/>
            <person name="Haridas S."/>
            <person name="Kuo A."/>
            <person name="Salamov A."/>
            <person name="Ahrendt S.R."/>
            <person name="Lipzen A."/>
            <person name="Sullivan W."/>
            <person name="Andreopoulos W.B."/>
            <person name="Clum A."/>
            <person name="Lindquist E."/>
            <person name="Daum C."/>
            <person name="Ramamoorthy G.K."/>
            <person name="Gryganskyi A."/>
            <person name="Culley D."/>
            <person name="Magnuson J.K."/>
            <person name="James T.Y."/>
            <person name="O'Malley M.A."/>
            <person name="Stajich J.E."/>
            <person name="Spatafora J.W."/>
            <person name="Visel A."/>
            <person name="Grigoriev I.V."/>
        </authorList>
    </citation>
    <scope>NUCLEOTIDE SEQUENCE [LARGE SCALE GENOMIC DNA]</scope>
    <source>
        <strain evidence="13 14">62-1032</strain>
    </source>
</reference>
<dbReference type="GO" id="GO:0030532">
    <property type="term" value="C:small nuclear ribonucleoprotein complex"/>
    <property type="evidence" value="ECO:0007669"/>
    <property type="project" value="UniProtKB-ARBA"/>
</dbReference>
<dbReference type="SMART" id="SM00360">
    <property type="entry name" value="RRM"/>
    <property type="match status" value="2"/>
</dbReference>
<dbReference type="CDD" id="cd12246">
    <property type="entry name" value="RRM1_U1A_like"/>
    <property type="match status" value="1"/>
</dbReference>
<evidence type="ECO:0000256" key="9">
    <source>
        <dbReference type="ARBA" id="ARBA00023274"/>
    </source>
</evidence>
<feature type="domain" description="RRM" evidence="12">
    <location>
        <begin position="7"/>
        <end position="86"/>
    </location>
</feature>
<evidence type="ECO:0000256" key="10">
    <source>
        <dbReference type="PROSITE-ProRule" id="PRU00176"/>
    </source>
</evidence>
<keyword evidence="6 10" id="KW-0694">RNA-binding</keyword>
<keyword evidence="14" id="KW-1185">Reference proteome</keyword>
<dbReference type="SUPFAM" id="SSF54928">
    <property type="entry name" value="RNA-binding domain, RBD"/>
    <property type="match status" value="1"/>
</dbReference>
<evidence type="ECO:0000256" key="1">
    <source>
        <dbReference type="ARBA" id="ARBA00004123"/>
    </source>
</evidence>
<dbReference type="FunFam" id="3.30.70.330:FF:000029">
    <property type="entry name" value="U2 small nuclear ribonucleoprotein B"/>
    <property type="match status" value="1"/>
</dbReference>
<dbReference type="Gene3D" id="3.30.70.330">
    <property type="match status" value="2"/>
</dbReference>
<dbReference type="InParanoid" id="A0A1Y2G2P1"/>
<feature type="domain" description="RRM" evidence="12">
    <location>
        <begin position="156"/>
        <end position="236"/>
    </location>
</feature>
<keyword evidence="3" id="KW-0507">mRNA processing</keyword>
<organism evidence="13 14">
    <name type="scientific">Leucosporidium creatinivorum</name>
    <dbReference type="NCBI Taxonomy" id="106004"/>
    <lineage>
        <taxon>Eukaryota</taxon>
        <taxon>Fungi</taxon>
        <taxon>Dikarya</taxon>
        <taxon>Basidiomycota</taxon>
        <taxon>Pucciniomycotina</taxon>
        <taxon>Microbotryomycetes</taxon>
        <taxon>Leucosporidiales</taxon>
        <taxon>Leucosporidium</taxon>
    </lineage>
</organism>
<evidence type="ECO:0000256" key="11">
    <source>
        <dbReference type="SAM" id="MobiDB-lite"/>
    </source>
</evidence>
<dbReference type="FunFam" id="3.30.70.330:FF:000039">
    <property type="entry name" value="U1 small nuclear ribonucleoprotein A"/>
    <property type="match status" value="1"/>
</dbReference>
<dbReference type="STRING" id="106004.A0A1Y2G2P1"/>
<keyword evidence="5" id="KW-0677">Repeat</keyword>
<name>A0A1Y2G2P1_9BASI</name>
<evidence type="ECO:0000259" key="12">
    <source>
        <dbReference type="PROSITE" id="PS50102"/>
    </source>
</evidence>
<dbReference type="GO" id="GO:0008380">
    <property type="term" value="P:RNA splicing"/>
    <property type="evidence" value="ECO:0007669"/>
    <property type="project" value="UniProtKB-KW"/>
</dbReference>
<dbReference type="CDD" id="cd12247">
    <property type="entry name" value="RRM2_U1A_like"/>
    <property type="match status" value="1"/>
</dbReference>
<keyword evidence="9" id="KW-0687">Ribonucleoprotein</keyword>
<evidence type="ECO:0000256" key="5">
    <source>
        <dbReference type="ARBA" id="ARBA00022737"/>
    </source>
</evidence>
<feature type="compositionally biased region" description="Basic and acidic residues" evidence="11">
    <location>
        <begin position="130"/>
        <end position="152"/>
    </location>
</feature>
<evidence type="ECO:0000256" key="6">
    <source>
        <dbReference type="ARBA" id="ARBA00022884"/>
    </source>
</evidence>
<dbReference type="Proteomes" id="UP000193467">
    <property type="component" value="Unassembled WGS sequence"/>
</dbReference>
<dbReference type="OrthoDB" id="277802at2759"/>
<dbReference type="AlphaFoldDB" id="A0A1Y2G2P1"/>
<protein>
    <recommendedName>
        <fullName evidence="12">RRM domain-containing protein</fullName>
    </recommendedName>
</protein>
<evidence type="ECO:0000313" key="14">
    <source>
        <dbReference type="Proteomes" id="UP000193467"/>
    </source>
</evidence>
<sequence>MSNPPSVTLYITNINDKVKKEELRRNLYALFSVYGKVLDVVHTRSPKTRGTAFVVFRDLASSTSALRGLDGEGFFGKQLRISYAKGVSHATIAQAEGPEAVYAIKLGLRTAAEKKKAGQSKMTVSAAQKKAADEARGKRAREENGAEAEHGETPNPILFVEGLPVEVTADMLLPLFQQYPGLSSLKLLPTPSGSAPNAGLAFVQYETAGQAGTAREALNEFLLAPQTPMKVGWAKRA</sequence>
<comment type="similarity">
    <text evidence="2">Belongs to the RRM U1 A/B'' family.</text>
</comment>